<evidence type="ECO:0000313" key="3">
    <source>
        <dbReference type="Proteomes" id="UP000027734"/>
    </source>
</evidence>
<sequence length="51" mass="5318">MPATTFLLLLLSVMAAAGLTVWLLSLAGPSVFAVAVPAALIATFALRKFDR</sequence>
<keyword evidence="3" id="KW-1185">Reference proteome</keyword>
<dbReference type="AlphaFoldDB" id="A0A073ICJ6"/>
<keyword evidence="1" id="KW-0472">Membrane</keyword>
<evidence type="ECO:0000313" key="2">
    <source>
        <dbReference type="EMBL" id="KEJ88018.1"/>
    </source>
</evidence>
<gene>
    <name evidence="2" type="ORF">DSW25_03930</name>
</gene>
<protein>
    <submittedName>
        <fullName evidence="2">Uncharacterized protein</fullName>
    </submittedName>
</protein>
<comment type="caution">
    <text evidence="2">The sequence shown here is derived from an EMBL/GenBank/DDBJ whole genome shotgun (WGS) entry which is preliminary data.</text>
</comment>
<dbReference type="RefSeq" id="WP_169736159.1">
    <property type="nucleotide sequence ID" value="NZ_JAMC01000010.1"/>
</dbReference>
<reference evidence="2 3" key="1">
    <citation type="submission" date="2014-01" db="EMBL/GenBank/DDBJ databases">
        <title>Sulfitobacter donghicola JCM 14565 Genome Sequencing.</title>
        <authorList>
            <person name="Lai Q."/>
            <person name="Hong Z."/>
        </authorList>
    </citation>
    <scope>NUCLEOTIDE SEQUENCE [LARGE SCALE GENOMIC DNA]</scope>
    <source>
        <strain evidence="2 3">JCM 14565</strain>
    </source>
</reference>
<dbReference type="Proteomes" id="UP000027734">
    <property type="component" value="Unassembled WGS sequence"/>
</dbReference>
<dbReference type="STRING" id="1300350.Z948_3229"/>
<organism evidence="2 3">
    <name type="scientific">Sulfitobacter donghicola DSW-25 = KCTC 12864 = JCM 14565</name>
    <dbReference type="NCBI Taxonomy" id="1300350"/>
    <lineage>
        <taxon>Bacteria</taxon>
        <taxon>Pseudomonadati</taxon>
        <taxon>Pseudomonadota</taxon>
        <taxon>Alphaproteobacteria</taxon>
        <taxon>Rhodobacterales</taxon>
        <taxon>Roseobacteraceae</taxon>
        <taxon>Sulfitobacter</taxon>
    </lineage>
</organism>
<feature type="transmembrane region" description="Helical" evidence="1">
    <location>
        <begin position="26"/>
        <end position="46"/>
    </location>
</feature>
<proteinExistence type="predicted"/>
<name>A0A073ICJ6_9RHOB</name>
<evidence type="ECO:0000256" key="1">
    <source>
        <dbReference type="SAM" id="Phobius"/>
    </source>
</evidence>
<keyword evidence="1" id="KW-0812">Transmembrane</keyword>
<keyword evidence="1" id="KW-1133">Transmembrane helix</keyword>
<dbReference type="EMBL" id="JAMC01000010">
    <property type="protein sequence ID" value="KEJ88018.1"/>
    <property type="molecule type" value="Genomic_DNA"/>
</dbReference>
<accession>A0A073ICJ6</accession>